<dbReference type="EMBL" id="JAUSXK010000001">
    <property type="protein sequence ID" value="MDQ0644514.1"/>
    <property type="molecule type" value="Genomic_DNA"/>
</dbReference>
<dbReference type="Pfam" id="PF22725">
    <property type="entry name" value="GFO_IDH_MocA_C3"/>
    <property type="match status" value="1"/>
</dbReference>
<reference evidence="5 6" key="1">
    <citation type="submission" date="2023-07" db="EMBL/GenBank/DDBJ databases">
        <title>Comparative genomics of wheat-associated soil bacteria to identify genetic determinants of phenazine resistance.</title>
        <authorList>
            <person name="Mouncey N."/>
        </authorList>
    </citation>
    <scope>NUCLEOTIDE SEQUENCE [LARGE SCALE GENOMIC DNA]</scope>
    <source>
        <strain evidence="5 6">W2I7</strain>
    </source>
</reference>
<dbReference type="SUPFAM" id="SSF51735">
    <property type="entry name" value="NAD(P)-binding Rossmann-fold domains"/>
    <property type="match status" value="1"/>
</dbReference>
<dbReference type="Pfam" id="PF01408">
    <property type="entry name" value="GFO_IDH_MocA"/>
    <property type="match status" value="1"/>
</dbReference>
<comment type="caution">
    <text evidence="5">The sequence shown here is derived from an EMBL/GenBank/DDBJ whole genome shotgun (WGS) entry which is preliminary data.</text>
</comment>
<keyword evidence="6" id="KW-1185">Reference proteome</keyword>
<organism evidence="5 6">
    <name type="scientific">Microbacterium murale</name>
    <dbReference type="NCBI Taxonomy" id="1081040"/>
    <lineage>
        <taxon>Bacteria</taxon>
        <taxon>Bacillati</taxon>
        <taxon>Actinomycetota</taxon>
        <taxon>Actinomycetes</taxon>
        <taxon>Micrococcales</taxon>
        <taxon>Microbacteriaceae</taxon>
        <taxon>Microbacterium</taxon>
    </lineage>
</organism>
<dbReference type="Gene3D" id="3.30.360.10">
    <property type="entry name" value="Dihydrodipicolinate Reductase, domain 2"/>
    <property type="match status" value="1"/>
</dbReference>
<feature type="domain" description="GFO/IDH/MocA-like oxidoreductase" evidence="4">
    <location>
        <begin position="139"/>
        <end position="273"/>
    </location>
</feature>
<dbReference type="InterPro" id="IPR036291">
    <property type="entry name" value="NAD(P)-bd_dom_sf"/>
</dbReference>
<dbReference type="InterPro" id="IPR000683">
    <property type="entry name" value="Gfo/Idh/MocA-like_OxRdtase_N"/>
</dbReference>
<evidence type="ECO:0000256" key="2">
    <source>
        <dbReference type="ARBA" id="ARBA00023027"/>
    </source>
</evidence>
<name>A0ABU0PD10_9MICO</name>
<gene>
    <name evidence="5" type="ORF">QFZ46_002674</name>
</gene>
<evidence type="ECO:0000259" key="4">
    <source>
        <dbReference type="Pfam" id="PF22725"/>
    </source>
</evidence>
<evidence type="ECO:0000256" key="1">
    <source>
        <dbReference type="ARBA" id="ARBA00023002"/>
    </source>
</evidence>
<dbReference type="SUPFAM" id="SSF55347">
    <property type="entry name" value="Glyceraldehyde-3-phosphate dehydrogenase-like, C-terminal domain"/>
    <property type="match status" value="1"/>
</dbReference>
<accession>A0ABU0PD10</accession>
<proteinExistence type="predicted"/>
<sequence length="368" mass="38846">MGKSLNGDAVAPLRVGVVGVGFISGMYFETLRRIRDEVRLVRVADLDIERATTVGAAEGVPGGSVDDLLADPEVDIVLNLTIPAAHADISLRALEAGKHVYGEKPLTVTLAEGRTVLELAQQRGLWVGCAPDTVLGTGIQTARRAVDDGLIGRPIAATATMAIPGHEAWHPNPDFYYAPGGGPLYDMGPYYLHALITLLGPVARVSAAASHPRDERVIATGPRAGERVPVLTETHITGLLEHVGGATTTLTMSFDTVGTRAVPIEVHGLEGSLIVPDPNEFNGTTLLKVRGKDWEPLPVSAGYEDSARGFGLLDFHRTAAGDMPRADAGIAFHALEIMETMMTASVEGRRLDLGPAADRPTAVPLTSL</sequence>
<dbReference type="PANTHER" id="PTHR43818">
    <property type="entry name" value="BCDNA.GH03377"/>
    <property type="match status" value="1"/>
</dbReference>
<keyword evidence="1" id="KW-0560">Oxidoreductase</keyword>
<dbReference type="Proteomes" id="UP001239085">
    <property type="component" value="Unassembled WGS sequence"/>
</dbReference>
<protein>
    <submittedName>
        <fullName evidence="5">Dehydrogenase</fullName>
    </submittedName>
</protein>
<evidence type="ECO:0000313" key="6">
    <source>
        <dbReference type="Proteomes" id="UP001239085"/>
    </source>
</evidence>
<dbReference type="RefSeq" id="WP_307362318.1">
    <property type="nucleotide sequence ID" value="NZ_JAUSXK010000001.1"/>
</dbReference>
<dbReference type="PANTHER" id="PTHR43818:SF11">
    <property type="entry name" value="BCDNA.GH03377"/>
    <property type="match status" value="1"/>
</dbReference>
<dbReference type="Gene3D" id="3.40.50.720">
    <property type="entry name" value="NAD(P)-binding Rossmann-like Domain"/>
    <property type="match status" value="1"/>
</dbReference>
<evidence type="ECO:0000259" key="3">
    <source>
        <dbReference type="Pfam" id="PF01408"/>
    </source>
</evidence>
<dbReference type="InterPro" id="IPR050463">
    <property type="entry name" value="Gfo/Idh/MocA_oxidrdct_glycsds"/>
</dbReference>
<evidence type="ECO:0000313" key="5">
    <source>
        <dbReference type="EMBL" id="MDQ0644514.1"/>
    </source>
</evidence>
<keyword evidence="2" id="KW-0520">NAD</keyword>
<feature type="domain" description="Gfo/Idh/MocA-like oxidoreductase N-terminal" evidence="3">
    <location>
        <begin position="13"/>
        <end position="127"/>
    </location>
</feature>
<dbReference type="InterPro" id="IPR055170">
    <property type="entry name" value="GFO_IDH_MocA-like_dom"/>
</dbReference>